<evidence type="ECO:0000256" key="1">
    <source>
        <dbReference type="ARBA" id="ARBA00022443"/>
    </source>
</evidence>
<evidence type="ECO:0000256" key="2">
    <source>
        <dbReference type="PROSITE-ProRule" id="PRU00192"/>
    </source>
</evidence>
<dbReference type="InterPro" id="IPR001452">
    <property type="entry name" value="SH3_domain"/>
</dbReference>
<dbReference type="SMART" id="SM00326">
    <property type="entry name" value="SH3"/>
    <property type="match status" value="2"/>
</dbReference>
<keyword evidence="1 2" id="KW-0728">SH3 domain</keyword>
<organism evidence="4 5">
    <name type="scientific">Neocallimastix californiae</name>
    <dbReference type="NCBI Taxonomy" id="1754190"/>
    <lineage>
        <taxon>Eukaryota</taxon>
        <taxon>Fungi</taxon>
        <taxon>Fungi incertae sedis</taxon>
        <taxon>Chytridiomycota</taxon>
        <taxon>Chytridiomycota incertae sedis</taxon>
        <taxon>Neocallimastigomycetes</taxon>
        <taxon>Neocallimastigales</taxon>
        <taxon>Neocallimastigaceae</taxon>
        <taxon>Neocallimastix</taxon>
    </lineage>
</organism>
<evidence type="ECO:0000313" key="4">
    <source>
        <dbReference type="EMBL" id="ORY78712.1"/>
    </source>
</evidence>
<dbReference type="PROSITE" id="PS50002">
    <property type="entry name" value="SH3"/>
    <property type="match status" value="1"/>
</dbReference>
<accession>A0A1Y2F4B3</accession>
<evidence type="ECO:0000259" key="3">
    <source>
        <dbReference type="PROSITE" id="PS50002"/>
    </source>
</evidence>
<keyword evidence="5" id="KW-1185">Reference proteome</keyword>
<proteinExistence type="predicted"/>
<dbReference type="InterPro" id="IPR036770">
    <property type="entry name" value="Ankyrin_rpt-contain_sf"/>
</dbReference>
<comment type="caution">
    <text evidence="4">The sequence shown here is derived from an EMBL/GenBank/DDBJ whole genome shotgun (WGS) entry which is preliminary data.</text>
</comment>
<feature type="domain" description="SH3" evidence="3">
    <location>
        <begin position="250"/>
        <end position="318"/>
    </location>
</feature>
<dbReference type="InterPro" id="IPR036028">
    <property type="entry name" value="SH3-like_dom_sf"/>
</dbReference>
<reference evidence="4 5" key="1">
    <citation type="submission" date="2016-08" db="EMBL/GenBank/DDBJ databases">
        <title>A Parts List for Fungal Cellulosomes Revealed by Comparative Genomics.</title>
        <authorList>
            <consortium name="DOE Joint Genome Institute"/>
            <person name="Haitjema C.H."/>
            <person name="Gilmore S.P."/>
            <person name="Henske J.K."/>
            <person name="Solomon K.V."/>
            <person name="De Groot R."/>
            <person name="Kuo A."/>
            <person name="Mondo S.J."/>
            <person name="Salamov A.A."/>
            <person name="Labutti K."/>
            <person name="Zhao Z."/>
            <person name="Chiniquy J."/>
            <person name="Barry K."/>
            <person name="Brewer H.M."/>
            <person name="Purvine S.O."/>
            <person name="Wright A.T."/>
            <person name="Boxma B."/>
            <person name="Van Alen T."/>
            <person name="Hackstein J.H."/>
            <person name="Baker S.E."/>
            <person name="Grigoriev I.V."/>
            <person name="O'Malley M.A."/>
        </authorList>
    </citation>
    <scope>NUCLEOTIDE SEQUENCE [LARGE SCALE GENOMIC DNA]</scope>
    <source>
        <strain evidence="4 5">G1</strain>
    </source>
</reference>
<dbReference type="AlphaFoldDB" id="A0A1Y2F4B3"/>
<sequence length="401" mass="46348">MKIEYNKDEFTLEQIENEINESMDGGLNLKMKEKDEKGNTRFMTAVLYDSSKVANLIIEYANRNKIVLNLNEKIKSSSNSYYPIEQAVHNGNVELVNLIINYANTNNIVLEFNDIVSLVESIFKGSNNINLIITVLDYISDINNRNKLIVNKVLNGIFLTTIKNDNLNSLKLIVDYANIKNNVLNLNESYLLNIYGEYDFLSRRIVKFLYIKNMLKQIKITFQIGNQKLLKKGLLDRCGKIAERCSYLNDYPQLVIATKNFQAENDLEEIDIIQGDIIVVMDWYTEEGNKEGWITGYKKGNIKKIGLIPKVFVKPLVIATRNYLTEEPDELSLFKNDILVVTNWEHNDGWVYGYKKDNRDQKGKFPKVFVDWNIHVSNSDNFEAGEASELPSYDEVMKREL</sequence>
<evidence type="ECO:0000313" key="5">
    <source>
        <dbReference type="Proteomes" id="UP000193920"/>
    </source>
</evidence>
<dbReference type="SUPFAM" id="SSF48403">
    <property type="entry name" value="Ankyrin repeat"/>
    <property type="match status" value="1"/>
</dbReference>
<protein>
    <recommendedName>
        <fullName evidence="3">SH3 domain-containing protein</fullName>
    </recommendedName>
</protein>
<dbReference type="EMBL" id="MCOG01000016">
    <property type="protein sequence ID" value="ORY78712.1"/>
    <property type="molecule type" value="Genomic_DNA"/>
</dbReference>
<dbReference type="Gene3D" id="1.25.40.20">
    <property type="entry name" value="Ankyrin repeat-containing domain"/>
    <property type="match status" value="1"/>
</dbReference>
<dbReference type="Proteomes" id="UP000193920">
    <property type="component" value="Unassembled WGS sequence"/>
</dbReference>
<dbReference type="Gene3D" id="2.30.30.40">
    <property type="entry name" value="SH3 Domains"/>
    <property type="match status" value="2"/>
</dbReference>
<name>A0A1Y2F4B3_9FUNG</name>
<dbReference type="SUPFAM" id="SSF50044">
    <property type="entry name" value="SH3-domain"/>
    <property type="match status" value="2"/>
</dbReference>
<dbReference type="Pfam" id="PF14604">
    <property type="entry name" value="SH3_9"/>
    <property type="match status" value="1"/>
</dbReference>
<gene>
    <name evidence="4" type="ORF">LY90DRAFT_698243</name>
</gene>